<dbReference type="AlphaFoldDB" id="D5EME1"/>
<dbReference type="KEGG" id="caa:Caka_0322"/>
<dbReference type="HOGENOM" id="CLU_1783592_0_0_0"/>
<dbReference type="EMBL" id="CP001998">
    <property type="protein sequence ID" value="ADE53347.1"/>
    <property type="molecule type" value="Genomic_DNA"/>
</dbReference>
<name>D5EME1_CORAD</name>
<feature type="transmembrane region" description="Helical" evidence="1">
    <location>
        <begin position="6"/>
        <end position="26"/>
    </location>
</feature>
<sequence>MNDNIGIYLFLIVGLSILFMSMFWFFRNVKEKNECIRVNGLIIGHKKEKLGTIGSFTINSSFSPKVRYSYEEKERTHSDQVFTCWKRFSKGDTVGVLVNPHTKEVCIDSFLSRNMGVCVTLFIGLLFTWSAIAFMLGWQNPITPN</sequence>
<evidence type="ECO:0008006" key="4">
    <source>
        <dbReference type="Google" id="ProtNLM"/>
    </source>
</evidence>
<keyword evidence="3" id="KW-1185">Reference proteome</keyword>
<keyword evidence="1" id="KW-0812">Transmembrane</keyword>
<gene>
    <name evidence="2" type="ordered locus">Caka_0322</name>
</gene>
<organism evidence="2 3">
    <name type="scientific">Coraliomargarita akajimensis (strain DSM 45221 / IAM 15411 / JCM 23193 / KCTC 12865 / 04OKA010-24)</name>
    <dbReference type="NCBI Taxonomy" id="583355"/>
    <lineage>
        <taxon>Bacteria</taxon>
        <taxon>Pseudomonadati</taxon>
        <taxon>Verrucomicrobiota</taxon>
        <taxon>Opitutia</taxon>
        <taxon>Puniceicoccales</taxon>
        <taxon>Coraliomargaritaceae</taxon>
        <taxon>Coraliomargarita</taxon>
    </lineage>
</organism>
<protein>
    <recommendedName>
        <fullName evidence="4">DUF3592 domain-containing protein</fullName>
    </recommendedName>
</protein>
<reference evidence="2 3" key="1">
    <citation type="journal article" date="2010" name="Stand. Genomic Sci.">
        <title>Complete genome sequence of Coraliomargarita akajimensis type strain (04OKA010-24).</title>
        <authorList>
            <person name="Mavromatis K."/>
            <person name="Abt B."/>
            <person name="Brambilla E."/>
            <person name="Lapidus A."/>
            <person name="Copeland A."/>
            <person name="Deshpande S."/>
            <person name="Nolan M."/>
            <person name="Lucas S."/>
            <person name="Tice H."/>
            <person name="Cheng J.F."/>
            <person name="Han C."/>
            <person name="Detter J.C."/>
            <person name="Woyke T."/>
            <person name="Goodwin L."/>
            <person name="Pitluck S."/>
            <person name="Held B."/>
            <person name="Brettin T."/>
            <person name="Tapia R."/>
            <person name="Ivanova N."/>
            <person name="Mikhailova N."/>
            <person name="Pati A."/>
            <person name="Liolios K."/>
            <person name="Chen A."/>
            <person name="Palaniappan K."/>
            <person name="Land M."/>
            <person name="Hauser L."/>
            <person name="Chang Y.J."/>
            <person name="Jeffries C.D."/>
            <person name="Rohde M."/>
            <person name="Goker M."/>
            <person name="Bristow J."/>
            <person name="Eisen J.A."/>
            <person name="Markowitz V."/>
            <person name="Hugenholtz P."/>
            <person name="Klenk H.P."/>
            <person name="Kyrpides N.C."/>
        </authorList>
    </citation>
    <scope>NUCLEOTIDE SEQUENCE [LARGE SCALE GENOMIC DNA]</scope>
    <source>
        <strain evidence="3">DSM 45221 / IAM 15411 / JCM 23193 / KCTC 12865</strain>
    </source>
</reference>
<evidence type="ECO:0000313" key="2">
    <source>
        <dbReference type="EMBL" id="ADE53347.1"/>
    </source>
</evidence>
<accession>D5EME1</accession>
<keyword evidence="1" id="KW-0472">Membrane</keyword>
<dbReference type="Proteomes" id="UP000000925">
    <property type="component" value="Chromosome"/>
</dbReference>
<feature type="transmembrane region" description="Helical" evidence="1">
    <location>
        <begin position="117"/>
        <end position="138"/>
    </location>
</feature>
<evidence type="ECO:0000256" key="1">
    <source>
        <dbReference type="SAM" id="Phobius"/>
    </source>
</evidence>
<keyword evidence="1" id="KW-1133">Transmembrane helix</keyword>
<proteinExistence type="predicted"/>
<evidence type="ECO:0000313" key="3">
    <source>
        <dbReference type="Proteomes" id="UP000000925"/>
    </source>
</evidence>
<dbReference type="STRING" id="583355.Caka_0322"/>